<sequence length="226" mass="25638">MELVDDEDVETMFALYFENRSDQNAPIHLFAELAGVEPTKDLTLYGEEHGAQEPCIVAPISSYPCDQEVDSDSDPNMDEVLDDTDNEDMNDDGNINMSSIRNQIRTSQPDGGGTLVCRGCQGCNGCKMRFQTLHYPCAQVVAACDKVSLNVEQFVDDTYTLEHMLRVWENEFLVLPNLFIWEVPLMTFELIPNQGLRRNLKGHPQSSRIHNQMDIREKFNGKRCGL</sequence>
<proteinExistence type="predicted"/>
<accession>A0A2P5YV35</accession>
<dbReference type="EMBL" id="KZ662763">
    <property type="protein sequence ID" value="PPS19446.1"/>
    <property type="molecule type" value="Genomic_DNA"/>
</dbReference>
<protein>
    <submittedName>
        <fullName evidence="1">Uncharacterized protein</fullName>
    </submittedName>
</protein>
<dbReference type="Proteomes" id="UP000239757">
    <property type="component" value="Unassembled WGS sequence"/>
</dbReference>
<evidence type="ECO:0000313" key="2">
    <source>
        <dbReference type="Proteomes" id="UP000239757"/>
    </source>
</evidence>
<organism evidence="1 2">
    <name type="scientific">Gossypium barbadense</name>
    <name type="common">Sea Island cotton</name>
    <name type="synonym">Hibiscus barbadensis</name>
    <dbReference type="NCBI Taxonomy" id="3634"/>
    <lineage>
        <taxon>Eukaryota</taxon>
        <taxon>Viridiplantae</taxon>
        <taxon>Streptophyta</taxon>
        <taxon>Embryophyta</taxon>
        <taxon>Tracheophyta</taxon>
        <taxon>Spermatophyta</taxon>
        <taxon>Magnoliopsida</taxon>
        <taxon>eudicotyledons</taxon>
        <taxon>Gunneridae</taxon>
        <taxon>Pentapetalae</taxon>
        <taxon>rosids</taxon>
        <taxon>malvids</taxon>
        <taxon>Malvales</taxon>
        <taxon>Malvaceae</taxon>
        <taxon>Malvoideae</taxon>
        <taxon>Gossypium</taxon>
    </lineage>
</organism>
<dbReference type="AlphaFoldDB" id="A0A2P5YV35"/>
<name>A0A2P5YV35_GOSBA</name>
<evidence type="ECO:0000313" key="1">
    <source>
        <dbReference type="EMBL" id="PPS19446.1"/>
    </source>
</evidence>
<gene>
    <name evidence="1" type="ORF">GOBAR_AA01125</name>
</gene>
<reference evidence="1 2" key="1">
    <citation type="submission" date="2015-01" db="EMBL/GenBank/DDBJ databases">
        <title>Genome of allotetraploid Gossypium barbadense reveals genomic plasticity and fiber elongation in cotton evolution.</title>
        <authorList>
            <person name="Chen X."/>
            <person name="Liu X."/>
            <person name="Zhao B."/>
            <person name="Zheng H."/>
            <person name="Hu Y."/>
            <person name="Lu G."/>
            <person name="Yang C."/>
            <person name="Chen J."/>
            <person name="Shan C."/>
            <person name="Zhang L."/>
            <person name="Zhou Y."/>
            <person name="Wang L."/>
            <person name="Guo W."/>
            <person name="Bai Y."/>
            <person name="Ruan J."/>
            <person name="Shangguan X."/>
            <person name="Mao Y."/>
            <person name="Jiang J."/>
            <person name="Zhu Y."/>
            <person name="Lei J."/>
            <person name="Kang H."/>
            <person name="Chen S."/>
            <person name="He X."/>
            <person name="Wang R."/>
            <person name="Wang Y."/>
            <person name="Chen J."/>
            <person name="Wang L."/>
            <person name="Yu S."/>
            <person name="Wang B."/>
            <person name="Wei J."/>
            <person name="Song S."/>
            <person name="Lu X."/>
            <person name="Gao Z."/>
            <person name="Gu W."/>
            <person name="Deng X."/>
            <person name="Ma D."/>
            <person name="Wang S."/>
            <person name="Liang W."/>
            <person name="Fang L."/>
            <person name="Cai C."/>
            <person name="Zhu X."/>
            <person name="Zhou B."/>
            <person name="Zhang Y."/>
            <person name="Chen Z."/>
            <person name="Xu S."/>
            <person name="Zhu R."/>
            <person name="Wang S."/>
            <person name="Zhang T."/>
            <person name="Zhao G."/>
        </authorList>
    </citation>
    <scope>NUCLEOTIDE SEQUENCE [LARGE SCALE GENOMIC DNA]</scope>
    <source>
        <strain evidence="2">cv. Xinhai21</strain>
        <tissue evidence="1">Leaf</tissue>
    </source>
</reference>